<reference evidence="1" key="1">
    <citation type="submission" date="2020-03" db="EMBL/GenBank/DDBJ databases">
        <title>Castanea mollissima Vanexum genome sequencing.</title>
        <authorList>
            <person name="Staton M."/>
        </authorList>
    </citation>
    <scope>NUCLEOTIDE SEQUENCE</scope>
    <source>
        <tissue evidence="1">Leaf</tissue>
    </source>
</reference>
<dbReference type="InterPro" id="IPR036691">
    <property type="entry name" value="Endo/exonu/phosph_ase_sf"/>
</dbReference>
<dbReference type="Proteomes" id="UP000737018">
    <property type="component" value="Unassembled WGS sequence"/>
</dbReference>
<organism evidence="1 2">
    <name type="scientific">Castanea mollissima</name>
    <name type="common">Chinese chestnut</name>
    <dbReference type="NCBI Taxonomy" id="60419"/>
    <lineage>
        <taxon>Eukaryota</taxon>
        <taxon>Viridiplantae</taxon>
        <taxon>Streptophyta</taxon>
        <taxon>Embryophyta</taxon>
        <taxon>Tracheophyta</taxon>
        <taxon>Spermatophyta</taxon>
        <taxon>Magnoliopsida</taxon>
        <taxon>eudicotyledons</taxon>
        <taxon>Gunneridae</taxon>
        <taxon>Pentapetalae</taxon>
        <taxon>rosids</taxon>
        <taxon>fabids</taxon>
        <taxon>Fagales</taxon>
        <taxon>Fagaceae</taxon>
        <taxon>Castanea</taxon>
    </lineage>
</organism>
<evidence type="ECO:0000313" key="1">
    <source>
        <dbReference type="EMBL" id="KAF3957191.1"/>
    </source>
</evidence>
<dbReference type="EMBL" id="JRKL02002891">
    <property type="protein sequence ID" value="KAF3957191.1"/>
    <property type="molecule type" value="Genomic_DNA"/>
</dbReference>
<name>A0A8J4VQA4_9ROSI</name>
<dbReference type="AlphaFoldDB" id="A0A8J4VQA4"/>
<dbReference type="OrthoDB" id="1675769at2759"/>
<protein>
    <recommendedName>
        <fullName evidence="3">Endonuclease/exonuclease/phosphatase domain-containing protein</fullName>
    </recommendedName>
</protein>
<evidence type="ECO:0000313" key="2">
    <source>
        <dbReference type="Proteomes" id="UP000737018"/>
    </source>
</evidence>
<keyword evidence="2" id="KW-1185">Reference proteome</keyword>
<evidence type="ECO:0008006" key="3">
    <source>
        <dbReference type="Google" id="ProtNLM"/>
    </source>
</evidence>
<sequence length="322" mass="37220">MIYGPSERLGKQAFLEDLQKVGESFAEAWMCMGDFNNLLRPSDKKGGKPISSSSTGGLKGLADSAGLIDVKFVGAPYIWSNKRSGLANIKERLDRALVNTRWTEIFPRALLKHFPSDSSDHIPIVVFTEGEEGSRPKPFKFEEIWTREEASNLVVENAWRINYPGSPMFRLCKKIKQAKLELKQWNRSCFGNVQSKIKEVWKKLDQIKSSDPNPQNLEKEANLCMEIQELLKREEILWRQKSRIKSLTSSDLSTRFFYLSTVIRRRRNSIDFMKKENGEWISGWEEIGQCFQTFFNNLFSSSTPHIPYDLNNLIPRCITPRR</sequence>
<accession>A0A8J4VQA4</accession>
<dbReference type="Gene3D" id="3.60.10.10">
    <property type="entry name" value="Endonuclease/exonuclease/phosphatase"/>
    <property type="match status" value="1"/>
</dbReference>
<dbReference type="PANTHER" id="PTHR33710:SF77">
    <property type="entry name" value="DNASE I-LIKE SUPERFAMILY PROTEIN"/>
    <property type="match status" value="1"/>
</dbReference>
<comment type="caution">
    <text evidence="1">The sequence shown here is derived from an EMBL/GenBank/DDBJ whole genome shotgun (WGS) entry which is preliminary data.</text>
</comment>
<proteinExistence type="predicted"/>
<gene>
    <name evidence="1" type="ORF">CMV_017770</name>
</gene>
<dbReference type="SUPFAM" id="SSF56219">
    <property type="entry name" value="DNase I-like"/>
    <property type="match status" value="1"/>
</dbReference>
<dbReference type="PANTHER" id="PTHR33710">
    <property type="entry name" value="BNAC02G09200D PROTEIN"/>
    <property type="match status" value="1"/>
</dbReference>